<evidence type="ECO:0000313" key="1">
    <source>
        <dbReference type="EMBL" id="OXC75184.1"/>
    </source>
</evidence>
<organism evidence="1 2">
    <name type="scientific">Caballeronia sordidicola</name>
    <name type="common">Burkholderia sordidicola</name>
    <dbReference type="NCBI Taxonomy" id="196367"/>
    <lineage>
        <taxon>Bacteria</taxon>
        <taxon>Pseudomonadati</taxon>
        <taxon>Pseudomonadota</taxon>
        <taxon>Betaproteobacteria</taxon>
        <taxon>Burkholderiales</taxon>
        <taxon>Burkholderiaceae</taxon>
        <taxon>Caballeronia</taxon>
    </lineage>
</organism>
<dbReference type="EMBL" id="MTHB01000188">
    <property type="protein sequence ID" value="OXC75184.1"/>
    <property type="molecule type" value="Genomic_DNA"/>
</dbReference>
<dbReference type="RefSeq" id="WP_089163399.1">
    <property type="nucleotide sequence ID" value="NZ_MTHB01000188.1"/>
</dbReference>
<gene>
    <name evidence="1" type="ORF">BSU04_28150</name>
</gene>
<proteinExistence type="predicted"/>
<reference evidence="2" key="1">
    <citation type="submission" date="2017-01" db="EMBL/GenBank/DDBJ databases">
        <title>Genome Analysis of Deinococcus marmoris KOPRI26562.</title>
        <authorList>
            <person name="Kim J.H."/>
            <person name="Oh H.-M."/>
        </authorList>
    </citation>
    <scope>NUCLEOTIDE SEQUENCE [LARGE SCALE GENOMIC DNA]</scope>
    <source>
        <strain evidence="2">PAMC 26633</strain>
    </source>
</reference>
<protein>
    <submittedName>
        <fullName evidence="1">Uncharacterized protein</fullName>
    </submittedName>
</protein>
<dbReference type="OrthoDB" id="9802857at2"/>
<dbReference type="AlphaFoldDB" id="A0A226WVH6"/>
<name>A0A226WVH6_CABSO</name>
<comment type="caution">
    <text evidence="1">The sequence shown here is derived from an EMBL/GenBank/DDBJ whole genome shotgun (WGS) entry which is preliminary data.</text>
</comment>
<evidence type="ECO:0000313" key="2">
    <source>
        <dbReference type="Proteomes" id="UP000214720"/>
    </source>
</evidence>
<accession>A0A226WVH6</accession>
<sequence length="62" mass="6786">MSMAEAVVGAVWLALIALACARWRTIEFCKKYDGAAFDPAYPTRPLEDFAKPLHSPCGLTLT</sequence>
<dbReference type="Proteomes" id="UP000214720">
    <property type="component" value="Unassembled WGS sequence"/>
</dbReference>